<keyword evidence="5" id="KW-0694">RNA-binding</keyword>
<dbReference type="GO" id="GO:0019843">
    <property type="term" value="F:rRNA binding"/>
    <property type="evidence" value="ECO:0007669"/>
    <property type="project" value="UniProtKB-UniRule"/>
</dbReference>
<evidence type="ECO:0000259" key="8">
    <source>
        <dbReference type="Pfam" id="PF00673"/>
    </source>
</evidence>
<dbReference type="PIRSF" id="PIRSF002161">
    <property type="entry name" value="Ribosomal_L5"/>
    <property type="match status" value="1"/>
</dbReference>
<reference evidence="9 10" key="1">
    <citation type="journal article" date="2017" name="Syst. Appl. Microbiol.">
        <title>Lebetimonas natsushimae sp. nov., a novel strictly anaerobic, moderately thermophilic chemoautotroph isolated from a deep-sea hydrothermal vent polychaete nest in the Mid-Okinawa Trough.</title>
        <authorList>
            <person name="Nagata R."/>
            <person name="Takaki Y."/>
            <person name="Tame A."/>
            <person name="Nunoura T."/>
            <person name="Muto H."/>
            <person name="Mino S."/>
            <person name="Sawayama S."/>
            <person name="Takai K."/>
            <person name="Nakagawa S."/>
        </authorList>
    </citation>
    <scope>NUCLEOTIDE SEQUENCE [LARGE SCALE GENOMIC DNA]</scope>
    <source>
        <strain evidence="9 10">HS1857</strain>
    </source>
</reference>
<evidence type="ECO:0000256" key="4">
    <source>
        <dbReference type="ARBA" id="ARBA00035245"/>
    </source>
</evidence>
<evidence type="ECO:0000256" key="2">
    <source>
        <dbReference type="ARBA" id="ARBA00022980"/>
    </source>
</evidence>
<keyword evidence="10" id="KW-1185">Reference proteome</keyword>
<evidence type="ECO:0000256" key="5">
    <source>
        <dbReference type="HAMAP-Rule" id="MF_01333"/>
    </source>
</evidence>
<keyword evidence="2 5" id="KW-0689">Ribosomal protein</keyword>
<dbReference type="InterPro" id="IPR022803">
    <property type="entry name" value="Ribosomal_uL5_dom_sf"/>
</dbReference>
<dbReference type="AlphaFoldDB" id="A0A292YBL7"/>
<name>A0A292YBL7_9BACT</name>
<dbReference type="InterPro" id="IPR031310">
    <property type="entry name" value="Ribosomal_uL5_N"/>
</dbReference>
<dbReference type="GO" id="GO:0003735">
    <property type="term" value="F:structural constituent of ribosome"/>
    <property type="evidence" value="ECO:0007669"/>
    <property type="project" value="InterPro"/>
</dbReference>
<dbReference type="Pfam" id="PF00281">
    <property type="entry name" value="Ribosomal_L5"/>
    <property type="match status" value="1"/>
</dbReference>
<dbReference type="FunFam" id="3.30.1440.10:FF:000001">
    <property type="entry name" value="50S ribosomal protein L5"/>
    <property type="match status" value="1"/>
</dbReference>
<comment type="similarity">
    <text evidence="1 5 6">Belongs to the universal ribosomal protein uL5 family.</text>
</comment>
<evidence type="ECO:0000256" key="3">
    <source>
        <dbReference type="ARBA" id="ARBA00023274"/>
    </source>
</evidence>
<sequence>MFEVKERYLKEVRPKLVEEFDIKNPMLIPNLEKIVVSAGVGEGSRDKKFLESVADTLTIITGQKAVITPAKKSVAGFKVREGMPVGVKVTLRGDRMWSFLQKLISVALPRVRDFKGVKRDGFDGRGNFNFGLTEQLVFTEVDYDSIIRVHGMNINISTTTEDDKMAERMLELIGFPFTKGKANG</sequence>
<dbReference type="GO" id="GO:0005840">
    <property type="term" value="C:ribosome"/>
    <property type="evidence" value="ECO:0007669"/>
    <property type="project" value="UniProtKB-KW"/>
</dbReference>
<keyword evidence="5" id="KW-0699">rRNA-binding</keyword>
<gene>
    <name evidence="5" type="primary">rplE</name>
    <name evidence="9" type="ORF">LNAT_P0196</name>
</gene>
<dbReference type="InterPro" id="IPR020930">
    <property type="entry name" value="Ribosomal_uL5_bac-type"/>
</dbReference>
<evidence type="ECO:0000256" key="6">
    <source>
        <dbReference type="RuleBase" id="RU003930"/>
    </source>
</evidence>
<evidence type="ECO:0000313" key="10">
    <source>
        <dbReference type="Proteomes" id="UP000217944"/>
    </source>
</evidence>
<accession>A0A292YBL7</accession>
<dbReference type="Proteomes" id="UP000217944">
    <property type="component" value="Unassembled WGS sequence"/>
</dbReference>
<comment type="subunit">
    <text evidence="5">Part of the 50S ribosomal subunit; part of the 5S rRNA/L5/L18/L25 subcomplex. Contacts the 5S rRNA and the P site tRNA. Forms a bridge to the 30S subunit in the 70S ribosome.</text>
</comment>
<protein>
    <recommendedName>
        <fullName evidence="4 5">Large ribosomal subunit protein uL5</fullName>
    </recommendedName>
</protein>
<dbReference type="InterPro" id="IPR031309">
    <property type="entry name" value="Ribosomal_uL5_C"/>
</dbReference>
<evidence type="ECO:0000256" key="1">
    <source>
        <dbReference type="ARBA" id="ARBA00008553"/>
    </source>
</evidence>
<dbReference type="InterPro" id="IPR020929">
    <property type="entry name" value="Ribosomal_uL5_CS"/>
</dbReference>
<keyword evidence="5" id="KW-0820">tRNA-binding</keyword>
<evidence type="ECO:0000259" key="7">
    <source>
        <dbReference type="Pfam" id="PF00281"/>
    </source>
</evidence>
<dbReference type="HAMAP" id="MF_01333_B">
    <property type="entry name" value="Ribosomal_uL5_B"/>
    <property type="match status" value="1"/>
</dbReference>
<dbReference type="NCBIfam" id="NF000585">
    <property type="entry name" value="PRK00010.1"/>
    <property type="match status" value="1"/>
</dbReference>
<dbReference type="PANTHER" id="PTHR11994">
    <property type="entry name" value="60S RIBOSOMAL PROTEIN L11-RELATED"/>
    <property type="match status" value="1"/>
</dbReference>
<dbReference type="GO" id="GO:0000049">
    <property type="term" value="F:tRNA binding"/>
    <property type="evidence" value="ECO:0007669"/>
    <property type="project" value="UniProtKB-UniRule"/>
</dbReference>
<comment type="caution">
    <text evidence="9">The sequence shown here is derived from an EMBL/GenBank/DDBJ whole genome shotgun (WGS) entry which is preliminary data.</text>
</comment>
<organism evidence="9 10">
    <name type="scientific">Lebetimonas natsushimae</name>
    <dbReference type="NCBI Taxonomy" id="1936991"/>
    <lineage>
        <taxon>Bacteria</taxon>
        <taxon>Pseudomonadati</taxon>
        <taxon>Campylobacterota</taxon>
        <taxon>Epsilonproteobacteria</taxon>
        <taxon>Nautiliales</taxon>
        <taxon>Nautiliaceae</taxon>
        <taxon>Lebetimonas</taxon>
    </lineage>
</organism>
<dbReference type="OrthoDB" id="9806626at2"/>
<proteinExistence type="inferred from homology"/>
<dbReference type="GO" id="GO:0006412">
    <property type="term" value="P:translation"/>
    <property type="evidence" value="ECO:0007669"/>
    <property type="project" value="UniProtKB-UniRule"/>
</dbReference>
<dbReference type="SUPFAM" id="SSF55282">
    <property type="entry name" value="RL5-like"/>
    <property type="match status" value="1"/>
</dbReference>
<dbReference type="InterPro" id="IPR002132">
    <property type="entry name" value="Ribosomal_uL5"/>
</dbReference>
<dbReference type="Pfam" id="PF00673">
    <property type="entry name" value="Ribosomal_L5_C"/>
    <property type="match status" value="1"/>
</dbReference>
<dbReference type="Gene3D" id="3.30.1440.10">
    <property type="match status" value="1"/>
</dbReference>
<keyword evidence="3 5" id="KW-0687">Ribonucleoprotein</keyword>
<dbReference type="RefSeq" id="WP_096258065.1">
    <property type="nucleotide sequence ID" value="NZ_BDME01000001.1"/>
</dbReference>
<dbReference type="GO" id="GO:1990904">
    <property type="term" value="C:ribonucleoprotein complex"/>
    <property type="evidence" value="ECO:0007669"/>
    <property type="project" value="UniProtKB-KW"/>
</dbReference>
<evidence type="ECO:0000313" key="9">
    <source>
        <dbReference type="EMBL" id="GAX86901.1"/>
    </source>
</evidence>
<feature type="domain" description="Large ribosomal subunit protein uL5 C-terminal" evidence="8">
    <location>
        <begin position="84"/>
        <end position="177"/>
    </location>
</feature>
<dbReference type="PROSITE" id="PS00358">
    <property type="entry name" value="RIBOSOMAL_L5"/>
    <property type="match status" value="1"/>
</dbReference>
<comment type="function">
    <text evidence="5">This is 1 of the proteins that bind and probably mediate the attachment of the 5S RNA into the large ribosomal subunit, where it forms part of the central protuberance. In the 70S ribosome it contacts protein S13 of the 30S subunit (bridge B1b), connecting the 2 subunits; this bridge is implicated in subunit movement. Contacts the P site tRNA; the 5S rRNA and some of its associated proteins might help stabilize positioning of ribosome-bound tRNAs.</text>
</comment>
<dbReference type="EMBL" id="BDME01000001">
    <property type="protein sequence ID" value="GAX86901.1"/>
    <property type="molecule type" value="Genomic_DNA"/>
</dbReference>
<feature type="domain" description="Large ribosomal subunit protein uL5 N-terminal" evidence="7">
    <location>
        <begin position="24"/>
        <end position="80"/>
    </location>
</feature>